<sequence length="125" mass="13900">MDNGILNNLQIGRGKWFSDLVDENMISNAMLTRPYEVTRVISYVFGSKDDGYSTSLDAITGGLGNVMTIDQRDYEWSVMIDSDRAVTIRSAKWQGTEITAANANTVMAGLGNTPIMLWLEDKWLA</sequence>
<dbReference type="Pfam" id="PF23898">
    <property type="entry name" value="Crass_capsid"/>
    <property type="match status" value="1"/>
</dbReference>
<accession>A0A7M1RVT6</accession>
<keyword evidence="2" id="KW-1185">Reference proteome</keyword>
<dbReference type="KEGG" id="vg:65128443"/>
<evidence type="ECO:0000313" key="2">
    <source>
        <dbReference type="Proteomes" id="UP000593838"/>
    </source>
</evidence>
<dbReference type="Proteomes" id="UP000593838">
    <property type="component" value="Segment"/>
</dbReference>
<dbReference type="GeneID" id="65128443"/>
<reference evidence="1 2" key="1">
    <citation type="submission" date="2020-07" db="EMBL/GenBank/DDBJ databases">
        <title>Taxonomic proposal: Crassvirales, a new order of highly abundant and diverse bacterial viruses.</title>
        <authorList>
            <person name="Shkoporov A.N."/>
            <person name="Stockdale S.R."/>
            <person name="Guerin E."/>
            <person name="Ross R.P."/>
            <person name="Hill C."/>
        </authorList>
    </citation>
    <scope>NUCLEOTIDE SEQUENCE [LARGE SCALE GENOMIC DNA]</scope>
</reference>
<dbReference type="RefSeq" id="YP_010110149.1">
    <property type="nucleotide sequence ID" value="NC_055868.1"/>
</dbReference>
<dbReference type="EMBL" id="MT774375">
    <property type="protein sequence ID" value="QOR57991.1"/>
    <property type="molecule type" value="Genomic_DNA"/>
</dbReference>
<proteinExistence type="predicted"/>
<dbReference type="InterPro" id="IPR056401">
    <property type="entry name" value="Crass_capsid"/>
</dbReference>
<organism evidence="1 2">
    <name type="scientific">uncultured phage cr50_1</name>
    <dbReference type="NCBI Taxonomy" id="2772059"/>
    <lineage>
        <taxon>Viruses</taxon>
        <taxon>Duplodnaviria</taxon>
        <taxon>Heunggongvirae</taxon>
        <taxon>Uroviricota</taxon>
        <taxon>Caudoviricetes</taxon>
        <taxon>Crassvirales</taxon>
        <taxon>Suoliviridae</taxon>
        <taxon>Boorivirinae</taxon>
        <taxon>Cohcovirus</taxon>
        <taxon>Cohcovirus hiberniae</taxon>
    </lineage>
</organism>
<name>A0A7M1RVT6_9CAUD</name>
<evidence type="ECO:0000313" key="1">
    <source>
        <dbReference type="EMBL" id="QOR57991.1"/>
    </source>
</evidence>
<protein>
    <submittedName>
        <fullName evidence="1">Major capsid protein</fullName>
    </submittedName>
</protein>